<feature type="compositionally biased region" description="Basic and acidic residues" evidence="1">
    <location>
        <begin position="95"/>
        <end position="115"/>
    </location>
</feature>
<evidence type="ECO:0000313" key="3">
    <source>
        <dbReference type="EMBL" id="CAA7407147.1"/>
    </source>
</evidence>
<keyword evidence="2" id="KW-0472">Membrane</keyword>
<evidence type="ECO:0000256" key="2">
    <source>
        <dbReference type="SAM" id="Phobius"/>
    </source>
</evidence>
<feature type="region of interest" description="Disordered" evidence="1">
    <location>
        <begin position="95"/>
        <end position="119"/>
    </location>
</feature>
<dbReference type="Proteomes" id="UP000663760">
    <property type="component" value="Chromosome 13"/>
</dbReference>
<reference evidence="3" key="1">
    <citation type="submission" date="2020-02" db="EMBL/GenBank/DDBJ databases">
        <authorList>
            <person name="Scholz U."/>
            <person name="Mascher M."/>
            <person name="Fiebig A."/>
        </authorList>
    </citation>
    <scope>NUCLEOTIDE SEQUENCE</scope>
</reference>
<feature type="transmembrane region" description="Helical" evidence="2">
    <location>
        <begin position="62"/>
        <end position="86"/>
    </location>
</feature>
<dbReference type="AlphaFoldDB" id="A0A7I8LAT1"/>
<sequence>MVLVQSADAVQQTRGVDHEGRNSFIFPLSEKTMRPIWASQRTESSWAFLSSPFLLFEKVTCLLIGFSIFLISIFPRPIAGSVWCNLHWRRKMESLRKQRERERERERERNDRQRQTESLCVRGRKKERLWVKGKRER</sequence>
<keyword evidence="2" id="KW-1133">Transmembrane helix</keyword>
<proteinExistence type="predicted"/>
<name>A0A7I8LAT1_SPIIN</name>
<keyword evidence="2" id="KW-0812">Transmembrane</keyword>
<gene>
    <name evidence="3" type="ORF">SI8410_13017825</name>
</gene>
<keyword evidence="4" id="KW-1185">Reference proteome</keyword>
<protein>
    <submittedName>
        <fullName evidence="3">Uncharacterized protein</fullName>
    </submittedName>
</protein>
<organism evidence="3 4">
    <name type="scientific">Spirodela intermedia</name>
    <name type="common">Intermediate duckweed</name>
    <dbReference type="NCBI Taxonomy" id="51605"/>
    <lineage>
        <taxon>Eukaryota</taxon>
        <taxon>Viridiplantae</taxon>
        <taxon>Streptophyta</taxon>
        <taxon>Embryophyta</taxon>
        <taxon>Tracheophyta</taxon>
        <taxon>Spermatophyta</taxon>
        <taxon>Magnoliopsida</taxon>
        <taxon>Liliopsida</taxon>
        <taxon>Araceae</taxon>
        <taxon>Lemnoideae</taxon>
        <taxon>Spirodela</taxon>
    </lineage>
</organism>
<dbReference type="EMBL" id="LR746276">
    <property type="protein sequence ID" value="CAA7407147.1"/>
    <property type="molecule type" value="Genomic_DNA"/>
</dbReference>
<evidence type="ECO:0000313" key="4">
    <source>
        <dbReference type="Proteomes" id="UP000663760"/>
    </source>
</evidence>
<evidence type="ECO:0000256" key="1">
    <source>
        <dbReference type="SAM" id="MobiDB-lite"/>
    </source>
</evidence>
<accession>A0A7I8LAT1</accession>